<dbReference type="Gene3D" id="2.30.30.100">
    <property type="match status" value="1"/>
</dbReference>
<gene>
    <name evidence="1" type="ORF">CU098_010087</name>
</gene>
<dbReference type="OrthoDB" id="70763at2759"/>
<protein>
    <submittedName>
        <fullName evidence="1">Uncharacterized protein</fullName>
    </submittedName>
</protein>
<evidence type="ECO:0000313" key="1">
    <source>
        <dbReference type="EMBL" id="RCI06059.1"/>
    </source>
</evidence>
<sequence length="81" mass="9300">MSDSKETLRDRYLQLLLHVTKEAPKATFYMHGGTTVQGNLRGTDSENNRFRVDQLESPLGLYEHAVLRGTDIDMIEYSIQK</sequence>
<proteinExistence type="predicted"/>
<dbReference type="GO" id="GO:0000387">
    <property type="term" value="P:spliceosomal snRNP assembly"/>
    <property type="evidence" value="ECO:0007669"/>
    <property type="project" value="TreeGrafter"/>
</dbReference>
<dbReference type="Pfam" id="PF11095">
    <property type="entry name" value="Gemin7"/>
    <property type="match status" value="1"/>
</dbReference>
<dbReference type="InterPro" id="IPR020338">
    <property type="entry name" value="SMN_gemin7"/>
</dbReference>
<name>A0A367KV29_RHIST</name>
<dbReference type="GO" id="GO:0034719">
    <property type="term" value="C:SMN-Sm protein complex"/>
    <property type="evidence" value="ECO:0007669"/>
    <property type="project" value="InterPro"/>
</dbReference>
<accession>A0A367KV29</accession>
<evidence type="ECO:0000313" key="2">
    <source>
        <dbReference type="Proteomes" id="UP000253551"/>
    </source>
</evidence>
<dbReference type="EMBL" id="PJQM01000239">
    <property type="protein sequence ID" value="RCI06059.1"/>
    <property type="molecule type" value="Genomic_DNA"/>
</dbReference>
<dbReference type="Proteomes" id="UP000253551">
    <property type="component" value="Unassembled WGS sequence"/>
</dbReference>
<comment type="caution">
    <text evidence="1">The sequence shown here is derived from an EMBL/GenBank/DDBJ whole genome shotgun (WGS) entry which is preliminary data.</text>
</comment>
<reference evidence="1 2" key="1">
    <citation type="journal article" date="2018" name="G3 (Bethesda)">
        <title>Phylogenetic and Phylogenomic Definition of Rhizopus Species.</title>
        <authorList>
            <person name="Gryganskyi A.P."/>
            <person name="Golan J."/>
            <person name="Dolatabadi S."/>
            <person name="Mondo S."/>
            <person name="Robb S."/>
            <person name="Idnurm A."/>
            <person name="Muszewska A."/>
            <person name="Steczkiewicz K."/>
            <person name="Masonjones S."/>
            <person name="Liao H.L."/>
            <person name="Gajdeczka M.T."/>
            <person name="Anike F."/>
            <person name="Vuek A."/>
            <person name="Anishchenko I.M."/>
            <person name="Voigt K."/>
            <person name="de Hoog G.S."/>
            <person name="Smith M.E."/>
            <person name="Heitman J."/>
            <person name="Vilgalys R."/>
            <person name="Stajich J.E."/>
        </authorList>
    </citation>
    <scope>NUCLEOTIDE SEQUENCE [LARGE SCALE GENOMIC DNA]</scope>
    <source>
        <strain evidence="1 2">LSU 92-RS-03</strain>
    </source>
</reference>
<dbReference type="PANTHER" id="PTHR14679">
    <property type="entry name" value="GEM-ASSOCIATED PROTEIN 7"/>
    <property type="match status" value="1"/>
</dbReference>
<dbReference type="PANTHER" id="PTHR14679:SF1">
    <property type="entry name" value="GEM-ASSOCIATED PROTEIN 7"/>
    <property type="match status" value="1"/>
</dbReference>
<dbReference type="AlphaFoldDB" id="A0A367KV29"/>
<organism evidence="1 2">
    <name type="scientific">Rhizopus stolonifer</name>
    <name type="common">Rhizopus nigricans</name>
    <dbReference type="NCBI Taxonomy" id="4846"/>
    <lineage>
        <taxon>Eukaryota</taxon>
        <taxon>Fungi</taxon>
        <taxon>Fungi incertae sedis</taxon>
        <taxon>Mucoromycota</taxon>
        <taxon>Mucoromycotina</taxon>
        <taxon>Mucoromycetes</taxon>
        <taxon>Mucorales</taxon>
        <taxon>Mucorineae</taxon>
        <taxon>Rhizopodaceae</taxon>
        <taxon>Rhizopus</taxon>
    </lineage>
</organism>
<keyword evidence="2" id="KW-1185">Reference proteome</keyword>